<evidence type="ECO:0000313" key="2">
    <source>
        <dbReference type="Proteomes" id="UP000093104"/>
    </source>
</evidence>
<gene>
    <name evidence="1" type="ORF">AFK24_06115</name>
</gene>
<proteinExistence type="predicted"/>
<comment type="caution">
    <text evidence="1">The sequence shown here is derived from an EMBL/GenBank/DDBJ whole genome shotgun (WGS) entry which is preliminary data.</text>
</comment>
<accession>A0A1C7Z845</accession>
<evidence type="ECO:0000313" key="1">
    <source>
        <dbReference type="EMBL" id="OCR26111.1"/>
    </source>
</evidence>
<dbReference type="RefSeq" id="WP_065832380.1">
    <property type="nucleotide sequence ID" value="NZ_LGSI01000020.1"/>
</dbReference>
<name>A0A1C7Z845_PSESX</name>
<dbReference type="Proteomes" id="UP000093104">
    <property type="component" value="Unassembled WGS sequence"/>
</dbReference>
<protein>
    <submittedName>
        <fullName evidence="1">Uncharacterized protein</fullName>
    </submittedName>
</protein>
<sequence>MTIKWKKIATVSSIFAAWFGLLLGGWSAYLGQQDTKFNHATKVKEQKTASYLSAIEILKLQKKPKELDTLRNDYLNDEAAWRAEDDISVIIQPMLDNKLNDIPPADMERIKRLLNRQVNNDQFHPSAILLGGAYFAINENVKAKEYLEYAKRTGYDPPANAFLSVVYARLVDTSVDSAYASGEPTFLTPTPKAMVSTSILI</sequence>
<organism evidence="1 2">
    <name type="scientific">Pseudomonas syringae</name>
    <dbReference type="NCBI Taxonomy" id="317"/>
    <lineage>
        <taxon>Bacteria</taxon>
        <taxon>Pseudomonadati</taxon>
        <taxon>Pseudomonadota</taxon>
        <taxon>Gammaproteobacteria</taxon>
        <taxon>Pseudomonadales</taxon>
        <taxon>Pseudomonadaceae</taxon>
        <taxon>Pseudomonas</taxon>
    </lineage>
</organism>
<dbReference type="AlphaFoldDB" id="A0A1C7Z845"/>
<dbReference type="EMBL" id="LGSI01000020">
    <property type="protein sequence ID" value="OCR26111.1"/>
    <property type="molecule type" value="Genomic_DNA"/>
</dbReference>
<reference evidence="1 2" key="1">
    <citation type="submission" date="2015-07" db="EMBL/GenBank/DDBJ databases">
        <title>Draft genome sequence of a diazotrophic, plant growth-promoting rhizobacterium of the Pseudomonas syringae complex.</title>
        <authorList>
            <person name="Patten C.L."/>
            <person name="Jeong H."/>
        </authorList>
    </citation>
    <scope>NUCLEOTIDE SEQUENCE [LARGE SCALE GENOMIC DNA]</scope>
    <source>
        <strain evidence="1 2">GR12-2</strain>
    </source>
</reference>